<feature type="chain" id="PRO_5026657515" evidence="1">
    <location>
        <begin position="22"/>
        <end position="260"/>
    </location>
</feature>
<gene>
    <name evidence="3" type="primary">LOC112049051</name>
</gene>
<reference evidence="3" key="1">
    <citation type="submission" date="2025-08" db="UniProtKB">
        <authorList>
            <consortium name="RefSeq"/>
        </authorList>
    </citation>
    <scope>IDENTIFICATION</scope>
</reference>
<evidence type="ECO:0000313" key="3">
    <source>
        <dbReference type="RefSeq" id="XP_023942557.1"/>
    </source>
</evidence>
<organism evidence="2 3">
    <name type="scientific">Bicyclus anynana</name>
    <name type="common">Squinting bush brown butterfly</name>
    <dbReference type="NCBI Taxonomy" id="110368"/>
    <lineage>
        <taxon>Eukaryota</taxon>
        <taxon>Metazoa</taxon>
        <taxon>Ecdysozoa</taxon>
        <taxon>Arthropoda</taxon>
        <taxon>Hexapoda</taxon>
        <taxon>Insecta</taxon>
        <taxon>Pterygota</taxon>
        <taxon>Neoptera</taxon>
        <taxon>Endopterygota</taxon>
        <taxon>Lepidoptera</taxon>
        <taxon>Glossata</taxon>
        <taxon>Ditrysia</taxon>
        <taxon>Papilionoidea</taxon>
        <taxon>Nymphalidae</taxon>
        <taxon>Satyrinae</taxon>
        <taxon>Satyrini</taxon>
        <taxon>Mycalesina</taxon>
        <taxon>Bicyclus</taxon>
    </lineage>
</organism>
<dbReference type="InterPro" id="IPR036179">
    <property type="entry name" value="Ig-like_dom_sf"/>
</dbReference>
<dbReference type="GeneID" id="112049051"/>
<dbReference type="InterPro" id="IPR013783">
    <property type="entry name" value="Ig-like_fold"/>
</dbReference>
<keyword evidence="1" id="KW-0732">Signal</keyword>
<dbReference type="KEGG" id="bany:112049051"/>
<evidence type="ECO:0000313" key="2">
    <source>
        <dbReference type="Proteomes" id="UP001652582"/>
    </source>
</evidence>
<dbReference type="RefSeq" id="XP_023942557.1">
    <property type="nucleotide sequence ID" value="XM_024086789.2"/>
</dbReference>
<feature type="signal peptide" evidence="1">
    <location>
        <begin position="1"/>
        <end position="21"/>
    </location>
</feature>
<protein>
    <submittedName>
        <fullName evidence="3">Uncharacterized protein LOC112049051</fullName>
    </submittedName>
</protein>
<sequence length="260" mass="29227">MAFKMGQVTVIMAFMVTIARAIDVNVTGEWEPERGWEVACSWQTLPNDTLQSVRLYFNDQQFMVYRPELHGRRVYDVLRGTDKVMTVNCTALTYRAQEGQCLLLLEPIQPPDGNYNYSCEVSGERPWFRIAKKDYVIRAFVPPSDATLTSKQQDDSSLNRVVMNCSSAGLPAPTLSWTVGDDKVQADFSGRSWSQTSKLWHVWSYLSYTRNDDSQVLCSPEVTSDDEIVRGKAAEYNSANNLSLIGAAELTAIVLTLNNV</sequence>
<evidence type="ECO:0000256" key="1">
    <source>
        <dbReference type="SAM" id="SignalP"/>
    </source>
</evidence>
<proteinExistence type="predicted"/>
<name>A0A6J1NC00_BICAN</name>
<accession>A0A6J1NC00</accession>
<keyword evidence="2" id="KW-1185">Reference proteome</keyword>
<dbReference type="Proteomes" id="UP001652582">
    <property type="component" value="Chromosome 16"/>
</dbReference>
<dbReference type="Gene3D" id="2.60.40.10">
    <property type="entry name" value="Immunoglobulins"/>
    <property type="match status" value="1"/>
</dbReference>
<dbReference type="AlphaFoldDB" id="A0A6J1NC00"/>
<dbReference type="SUPFAM" id="SSF48726">
    <property type="entry name" value="Immunoglobulin"/>
    <property type="match status" value="1"/>
</dbReference>
<dbReference type="OrthoDB" id="7310971at2759"/>